<evidence type="ECO:0000313" key="2">
    <source>
        <dbReference type="Proteomes" id="UP001239111"/>
    </source>
</evidence>
<comment type="caution">
    <text evidence="1">The sequence shown here is derived from an EMBL/GenBank/DDBJ whole genome shotgun (WGS) entry which is preliminary data.</text>
</comment>
<sequence length="408" mass="46262">MNSGKDNRFNDALEIMVNEISKYDENSSSGEEEVTMIECIEYLSVRQLKTRGVDPDRKNEIKAIKRLMEGEIAEDLVEKFCTDELALNIICLLINHNISIKEIIRMVMDNESEAIAETIPILFDNKAEITEDLTLKQSTDEHEISPVTITNQSVLHFVEGRGYPGGLTSTPRSFLNQTSNMWRPVHFDLPGHNHQTQNNLSYLAPIRNLSIKDAIELNPKYNGFNIPLMNFLEGCREACNVIPAINEPDLAKLIKMARIGKTESLEDATAQAIKIEREFNLFEPEELTETVRILNEARVKKDDAASVLTIGAREVEVFQYCEKRGHTARTCWSIPGMRQVARRVTFGKSMARDPAPRLTADAQHLAPASEDEPLFDRREVSRRTNAVDCREAGPEHEQVCHYCRQPGH</sequence>
<protein>
    <submittedName>
        <fullName evidence="1">Uncharacterized protein</fullName>
    </submittedName>
</protein>
<proteinExistence type="predicted"/>
<dbReference type="Proteomes" id="UP001239111">
    <property type="component" value="Chromosome 4"/>
</dbReference>
<name>A0ACC2N4N2_9HYME</name>
<reference evidence="1" key="1">
    <citation type="submission" date="2023-04" db="EMBL/GenBank/DDBJ databases">
        <title>A chromosome-level genome assembly of the parasitoid wasp Eretmocerus hayati.</title>
        <authorList>
            <person name="Zhong Y."/>
            <person name="Liu S."/>
            <person name="Liu Y."/>
        </authorList>
    </citation>
    <scope>NUCLEOTIDE SEQUENCE</scope>
    <source>
        <strain evidence="1">ZJU_SS_LIU_2023</strain>
    </source>
</reference>
<accession>A0ACC2N4N2</accession>
<evidence type="ECO:0000313" key="1">
    <source>
        <dbReference type="EMBL" id="KAJ8665999.1"/>
    </source>
</evidence>
<keyword evidence="2" id="KW-1185">Reference proteome</keyword>
<dbReference type="EMBL" id="CM056744">
    <property type="protein sequence ID" value="KAJ8665999.1"/>
    <property type="molecule type" value="Genomic_DNA"/>
</dbReference>
<organism evidence="1 2">
    <name type="scientific">Eretmocerus hayati</name>
    <dbReference type="NCBI Taxonomy" id="131215"/>
    <lineage>
        <taxon>Eukaryota</taxon>
        <taxon>Metazoa</taxon>
        <taxon>Ecdysozoa</taxon>
        <taxon>Arthropoda</taxon>
        <taxon>Hexapoda</taxon>
        <taxon>Insecta</taxon>
        <taxon>Pterygota</taxon>
        <taxon>Neoptera</taxon>
        <taxon>Endopterygota</taxon>
        <taxon>Hymenoptera</taxon>
        <taxon>Apocrita</taxon>
        <taxon>Proctotrupomorpha</taxon>
        <taxon>Chalcidoidea</taxon>
        <taxon>Aphelinidae</taxon>
        <taxon>Aphelininae</taxon>
        <taxon>Eretmocerus</taxon>
    </lineage>
</organism>
<gene>
    <name evidence="1" type="ORF">QAD02_007661</name>
</gene>